<organism evidence="1">
    <name type="scientific">viral metagenome</name>
    <dbReference type="NCBI Taxonomy" id="1070528"/>
    <lineage>
        <taxon>unclassified sequences</taxon>
        <taxon>metagenomes</taxon>
        <taxon>organismal metagenomes</taxon>
    </lineage>
</organism>
<gene>
    <name evidence="1" type="ORF">MM415B01404_0007</name>
</gene>
<name>A0A6M3INF8_9ZZZZ</name>
<dbReference type="EMBL" id="MT141341">
    <property type="protein sequence ID" value="QJA58835.1"/>
    <property type="molecule type" value="Genomic_DNA"/>
</dbReference>
<reference evidence="1" key="1">
    <citation type="submission" date="2020-03" db="EMBL/GenBank/DDBJ databases">
        <title>The deep terrestrial virosphere.</title>
        <authorList>
            <person name="Holmfeldt K."/>
            <person name="Nilsson E."/>
            <person name="Simone D."/>
            <person name="Lopez-Fernandez M."/>
            <person name="Wu X."/>
            <person name="de Brujin I."/>
            <person name="Lundin D."/>
            <person name="Andersson A."/>
            <person name="Bertilsson S."/>
            <person name="Dopson M."/>
        </authorList>
    </citation>
    <scope>NUCLEOTIDE SEQUENCE</scope>
    <source>
        <strain evidence="1">MM415B01404</strain>
    </source>
</reference>
<protein>
    <submittedName>
        <fullName evidence="1">Uncharacterized protein</fullName>
    </submittedName>
</protein>
<evidence type="ECO:0000313" key="1">
    <source>
        <dbReference type="EMBL" id="QJA58835.1"/>
    </source>
</evidence>
<accession>A0A6M3INF8</accession>
<proteinExistence type="predicted"/>
<sequence>MPINEATSQIKGLYQDWAAFYKERRQSEADPEEIKRLGGIGSQIKGAFRMAQDVDPEAANQISSEAINEDDRSTLLLILDTLDYGRNLVAKHGLVNMLGLKEQLGHKDTVTTSDILGAMGMEEGWLRSGLGLAGDIATDPLTYILPYARVLSSGKTIATKAGARILSPKGFEMYKGIRKTVMMEQGLATTDDIIAKGGEALSTQLSKTAHDRLSTLIDSGQVADDMFYSAGAYFHVPFTKMYKQMFSWQVPEKIVKRLGDIPEIEKWIGPASYHLQKWAQPFTTAFMRTPGAFHLKEKFVASTNYAYHLSVLDVNEALGRKVMKTLPVVGSEYEKIEKIFPTVEAATKSMGAYEKLKTLNIPKSLIEKGIVPEKNMLMKMPQFHDMAKDVGMDANDLYDVFKGYEKLGQQLMGTIEKAGGDINQFAGYYVPHLADIATAGDVLQKGKMSVINLTEARKFESLEAYESFIGEHGYISKLQLNPYQAWTAKLSSANKMLAATEYMDGMVKGGFLQKVPVPKALAVNEGYIKKFFPGHTQESLLKAIANGDEAVKKHGDEYFQLFGKPLALAFKNAKTTAKEILYRGQKGKKLITVAESNSIDNILIGKGVFTTTSKDIAKSYGENIFQFKKPTEGILDLTNLSEQDINLLKLSKNNIESYKIAKRNNDIKTAEDIIMEGLADKHLPEGVTWNAVKGGMPELVDQGITPDTIRGKIVDELISKGFNWVKHKGGIRRGKGENIHDVYIALKDELLVPVSAKAGIEPGKMTYHLLDQKGQWGKTVFPTLKDAQTAYQGSIHRWGTEALETGVATKQIGGELFKGRKIDLDDFEDMIIKNVPSSRMAAASRAWNWTTNKFKYWATVGGGQFVFIHRNLLSDMSRTVYKHTLDSFNPKTQHEAVVAMTGWDIMKGGKVDLKNYFIKNDLDEVVSLQTIQDEFLKTGLMSFDLQRFDVKTFYNDISREKGLPGIRHAKTYFKFLNKYSVGVENHSKMVSFIADFKRGIGFEESARLTHEYLYNYKMLPKAVQKSLWAVPFGRWSYLNAVGMVKRFIDSPGKQMALIRGMEGMQDIVPQALGSMGMSAAPLTEREKKSLPEFYKEDISIPLYRTATGTIGLMTSFDLPISELNEYGLGEGPLRTLAKVGGARLHPAIKNFIELGMNKDLFFETPLTGEYKTEKGQPRYPYKKVPKTYNWPGLKQLFGTEETRTLGGEKRFEADPQRRKAIEGVMALTGLGGMTRPLAEVGRVLEKPAGPTVLRGLTGFKVYEQDMPELEGRKFGATAQQLMYQLGRRKYEEKRRKGVQP</sequence>